<evidence type="ECO:0008006" key="4">
    <source>
        <dbReference type="Google" id="ProtNLM"/>
    </source>
</evidence>
<keyword evidence="1" id="KW-1133">Transmembrane helix</keyword>
<dbReference type="OrthoDB" id="5955414at2"/>
<name>A0A370WST4_9GAMM</name>
<dbReference type="Proteomes" id="UP000254258">
    <property type="component" value="Unassembled WGS sequence"/>
</dbReference>
<keyword evidence="1" id="KW-0812">Transmembrane</keyword>
<protein>
    <recommendedName>
        <fullName evidence="4">DUF883 family protein</fullName>
    </recommendedName>
</protein>
<gene>
    <name evidence="2" type="ORF">DWU98_19570</name>
</gene>
<evidence type="ECO:0000256" key="1">
    <source>
        <dbReference type="SAM" id="Phobius"/>
    </source>
</evidence>
<sequence length="104" mass="11931">MSRQADIERRLDHLGNRVREYADGAADTADDWLSRGRRAVGRFRGIDARKRIARRAEDIADEANYQYRRLRRHAGRHPVATAAIVAGTVGALFLLYRALRRDED</sequence>
<keyword evidence="3" id="KW-1185">Reference proteome</keyword>
<organism evidence="2 3">
    <name type="scientific">Dyella monticola</name>
    <dbReference type="NCBI Taxonomy" id="1927958"/>
    <lineage>
        <taxon>Bacteria</taxon>
        <taxon>Pseudomonadati</taxon>
        <taxon>Pseudomonadota</taxon>
        <taxon>Gammaproteobacteria</taxon>
        <taxon>Lysobacterales</taxon>
        <taxon>Rhodanobacteraceae</taxon>
        <taxon>Dyella</taxon>
    </lineage>
</organism>
<accession>A0A370WST4</accession>
<proteinExistence type="predicted"/>
<evidence type="ECO:0000313" key="2">
    <source>
        <dbReference type="EMBL" id="RDS79077.1"/>
    </source>
</evidence>
<dbReference type="RefSeq" id="WP_115497281.1">
    <property type="nucleotide sequence ID" value="NZ_QRBE01000017.1"/>
</dbReference>
<keyword evidence="1" id="KW-0472">Membrane</keyword>
<comment type="caution">
    <text evidence="2">The sequence shown here is derived from an EMBL/GenBank/DDBJ whole genome shotgun (WGS) entry which is preliminary data.</text>
</comment>
<dbReference type="EMBL" id="QRBE01000017">
    <property type="protein sequence ID" value="RDS79077.1"/>
    <property type="molecule type" value="Genomic_DNA"/>
</dbReference>
<reference evidence="2 3" key="1">
    <citation type="submission" date="2018-07" db="EMBL/GenBank/DDBJ databases">
        <title>Dyella monticola sp. nov. and Dyella psychrodurans sp. nov. isolated from monsoon evergreen broad-leaved forest soil of Dinghu Mountain, China.</title>
        <authorList>
            <person name="Gao Z."/>
            <person name="Qiu L."/>
        </authorList>
    </citation>
    <scope>NUCLEOTIDE SEQUENCE [LARGE SCALE GENOMIC DNA]</scope>
    <source>
        <strain evidence="2 3">4G-K06</strain>
    </source>
</reference>
<evidence type="ECO:0000313" key="3">
    <source>
        <dbReference type="Proteomes" id="UP000254258"/>
    </source>
</evidence>
<dbReference type="AlphaFoldDB" id="A0A370WST4"/>
<feature type="transmembrane region" description="Helical" evidence="1">
    <location>
        <begin position="78"/>
        <end position="99"/>
    </location>
</feature>